<dbReference type="Proteomes" id="UP001429354">
    <property type="component" value="Unassembled WGS sequence"/>
</dbReference>
<gene>
    <name evidence="3" type="ORF">DT603_07820</name>
</gene>
<dbReference type="Pfam" id="PF00534">
    <property type="entry name" value="Glycos_transf_1"/>
    <property type="match status" value="1"/>
</dbReference>
<evidence type="ECO:0000313" key="3">
    <source>
        <dbReference type="EMBL" id="NDK38747.1"/>
    </source>
</evidence>
<evidence type="ECO:0000259" key="1">
    <source>
        <dbReference type="Pfam" id="PF00534"/>
    </source>
</evidence>
<dbReference type="RefSeq" id="WP_162349314.1">
    <property type="nucleotide sequence ID" value="NZ_QOVG01000004.1"/>
</dbReference>
<dbReference type="CDD" id="cd03801">
    <property type="entry name" value="GT4_PimA-like"/>
    <property type="match status" value="1"/>
</dbReference>
<reference evidence="3 4" key="1">
    <citation type="submission" date="2018-07" db="EMBL/GenBank/DDBJ databases">
        <title>Whole genome Sequencing of Pseudoxanthomonas gei KCTC 32298 (T).</title>
        <authorList>
            <person name="Kumar S."/>
            <person name="Bansal K."/>
            <person name="Kaur A."/>
            <person name="Patil P."/>
            <person name="Sharma S."/>
            <person name="Patil P.B."/>
        </authorList>
    </citation>
    <scope>NUCLEOTIDE SEQUENCE [LARGE SCALE GENOMIC DNA]</scope>
    <source>
        <strain evidence="3 4">KCTC 32298</strain>
    </source>
</reference>
<protein>
    <submittedName>
        <fullName evidence="3">Glycosyltransferase family 1 protein</fullName>
    </submittedName>
</protein>
<feature type="domain" description="Glycosyl transferase family 1" evidence="1">
    <location>
        <begin position="196"/>
        <end position="335"/>
    </location>
</feature>
<accession>A0ABX0AB19</accession>
<evidence type="ECO:0000259" key="2">
    <source>
        <dbReference type="Pfam" id="PF13439"/>
    </source>
</evidence>
<proteinExistence type="predicted"/>
<dbReference type="EMBL" id="QOVG01000004">
    <property type="protein sequence ID" value="NDK38747.1"/>
    <property type="molecule type" value="Genomic_DNA"/>
</dbReference>
<sequence length="381" mass="41371">MNSDAPADSILQLRSSAGLYGADRLLVALDDALNLYGVPSRLLSINNYRLQRQPLHEHALAHGCDALLLPCRGKLDMRTVAALVAQIDSCRATTLHVHDYKSAFYAWVAARRRPHMKLVTTLHGWVETSTALRLYTRLELSLLHRFDMLAVVSDEQIQRLVRAGIPRSRIRQIDNGITIGSDAPPSSALRLELGLGQASRVFAAVGRLAPEKNLPALLDAFAAVAAIEPGARLLLAGDGPEMQPLQARTMKLGLQGRVLFLGNRPDMERIYPLVDCLLLPSLSEGMPLVALEAMSRGIPVIASAVGSLPSLLAHSDEGQLVPAGDAMALRTAMIEEAARPPRHDRRAAAYVRAHHSSQAMAASYVELYQAARSNGHDRKIA</sequence>
<dbReference type="Gene3D" id="3.40.50.2000">
    <property type="entry name" value="Glycogen Phosphorylase B"/>
    <property type="match status" value="2"/>
</dbReference>
<evidence type="ECO:0000313" key="4">
    <source>
        <dbReference type="Proteomes" id="UP001429354"/>
    </source>
</evidence>
<dbReference type="InterPro" id="IPR001296">
    <property type="entry name" value="Glyco_trans_1"/>
</dbReference>
<organism evidence="3 4">
    <name type="scientific">Pseudoxanthomonas gei</name>
    <dbReference type="NCBI Taxonomy" id="1383030"/>
    <lineage>
        <taxon>Bacteria</taxon>
        <taxon>Pseudomonadati</taxon>
        <taxon>Pseudomonadota</taxon>
        <taxon>Gammaproteobacteria</taxon>
        <taxon>Lysobacterales</taxon>
        <taxon>Lysobacteraceae</taxon>
        <taxon>Pseudoxanthomonas</taxon>
    </lineage>
</organism>
<dbReference type="PANTHER" id="PTHR12526:SF637">
    <property type="entry name" value="GLYCOSYLTRANSFERASE EPSF-RELATED"/>
    <property type="match status" value="1"/>
</dbReference>
<dbReference type="InterPro" id="IPR028098">
    <property type="entry name" value="Glyco_trans_4-like_N"/>
</dbReference>
<keyword evidence="4" id="KW-1185">Reference proteome</keyword>
<dbReference type="SUPFAM" id="SSF53756">
    <property type="entry name" value="UDP-Glycosyltransferase/glycogen phosphorylase"/>
    <property type="match status" value="1"/>
</dbReference>
<dbReference type="Pfam" id="PF13439">
    <property type="entry name" value="Glyco_transf_4"/>
    <property type="match status" value="1"/>
</dbReference>
<feature type="domain" description="Glycosyltransferase subfamily 4-like N-terminal" evidence="2">
    <location>
        <begin position="66"/>
        <end position="177"/>
    </location>
</feature>
<dbReference type="PANTHER" id="PTHR12526">
    <property type="entry name" value="GLYCOSYLTRANSFERASE"/>
    <property type="match status" value="1"/>
</dbReference>
<name>A0ABX0AB19_9GAMM</name>
<comment type="caution">
    <text evidence="3">The sequence shown here is derived from an EMBL/GenBank/DDBJ whole genome shotgun (WGS) entry which is preliminary data.</text>
</comment>